<evidence type="ECO:0000256" key="2">
    <source>
        <dbReference type="SAM" id="MobiDB-lite"/>
    </source>
</evidence>
<keyword evidence="1" id="KW-0853">WD repeat</keyword>
<dbReference type="InterPro" id="IPR015943">
    <property type="entry name" value="WD40/YVTN_repeat-like_dom_sf"/>
</dbReference>
<dbReference type="Gene3D" id="2.130.10.10">
    <property type="entry name" value="YVTN repeat-like/Quinoprotein amine dehydrogenase"/>
    <property type="match status" value="1"/>
</dbReference>
<dbReference type="AlphaFoldDB" id="A0A9W8XTH3"/>
<dbReference type="SMART" id="SM00320">
    <property type="entry name" value="WD40"/>
    <property type="match status" value="1"/>
</dbReference>
<dbReference type="OrthoDB" id="103349at2759"/>
<sequence>MSWHQCHCDLYRPFLTDYPELGPHAALNGMSEPDRVLMRDKCLGHAEQIVRVLTDFIHHKQEQHLLEHDAAVCAYHAARLVLFGTYNASRESDFPMRMAMNKAQMCLDVIKRYFSFSAQLESMRKALEAAIDQHKTRWKPNGPVEGTPRDPDPDPPNISRDAHNRQRLAIHSLLRQSDFVDDSREAALESSTQAGPTATLPVAAESAATTNISQRVDWNVQDTIYPPWNFMPNDPNSLYGFPFGTGMLDFGGSMAQGTDELGNLIGSLDEHLDFSFTLDGHTDGLMSAAFSPDGTYIATAAWDGKSKVIQKWELDEAGQRNVEVADATWSESGRRIAYHCQPASEA</sequence>
<evidence type="ECO:0000256" key="1">
    <source>
        <dbReference type="PROSITE-ProRule" id="PRU00221"/>
    </source>
</evidence>
<dbReference type="Pfam" id="PF00400">
    <property type="entry name" value="WD40"/>
    <property type="match status" value="1"/>
</dbReference>
<feature type="region of interest" description="Disordered" evidence="2">
    <location>
        <begin position="132"/>
        <end position="161"/>
    </location>
</feature>
<evidence type="ECO:0008006" key="5">
    <source>
        <dbReference type="Google" id="ProtNLM"/>
    </source>
</evidence>
<dbReference type="RefSeq" id="XP_056075235.1">
    <property type="nucleotide sequence ID" value="XM_056211762.1"/>
</dbReference>
<protein>
    <recommendedName>
        <fullName evidence="5">WD40 repeat-like protein</fullName>
    </recommendedName>
</protein>
<dbReference type="PROSITE" id="PS50082">
    <property type="entry name" value="WD_REPEATS_2"/>
    <property type="match status" value="1"/>
</dbReference>
<dbReference type="EMBL" id="JAPEUX010000002">
    <property type="protein sequence ID" value="KAJ4358376.1"/>
    <property type="molecule type" value="Genomic_DNA"/>
</dbReference>
<dbReference type="SUPFAM" id="SSF50993">
    <property type="entry name" value="Peptidase/esterase 'gauge' domain"/>
    <property type="match status" value="1"/>
</dbReference>
<dbReference type="GeneID" id="80906488"/>
<name>A0A9W8XTH3_9PLEO</name>
<proteinExistence type="predicted"/>
<keyword evidence="4" id="KW-1185">Reference proteome</keyword>
<comment type="caution">
    <text evidence="3">The sequence shown here is derived from an EMBL/GenBank/DDBJ whole genome shotgun (WGS) entry which is preliminary data.</text>
</comment>
<reference evidence="3" key="1">
    <citation type="submission" date="2022-10" db="EMBL/GenBank/DDBJ databases">
        <title>Tapping the CABI collections for fungal endophytes: first genome assemblies for Collariella, Neodidymelliopsis, Ascochyta clinopodiicola, Didymella pomorum, Didymosphaeria variabile, Neocosmospora piperis and Neocucurbitaria cava.</title>
        <authorList>
            <person name="Hill R."/>
        </authorList>
    </citation>
    <scope>NUCLEOTIDE SEQUENCE</scope>
    <source>
        <strain evidence="3">IMI 356815</strain>
    </source>
</reference>
<dbReference type="InterPro" id="IPR001680">
    <property type="entry name" value="WD40_rpt"/>
</dbReference>
<organism evidence="3 4">
    <name type="scientific">Didymosphaeria variabile</name>
    <dbReference type="NCBI Taxonomy" id="1932322"/>
    <lineage>
        <taxon>Eukaryota</taxon>
        <taxon>Fungi</taxon>
        <taxon>Dikarya</taxon>
        <taxon>Ascomycota</taxon>
        <taxon>Pezizomycotina</taxon>
        <taxon>Dothideomycetes</taxon>
        <taxon>Pleosporomycetidae</taxon>
        <taxon>Pleosporales</taxon>
        <taxon>Massarineae</taxon>
        <taxon>Didymosphaeriaceae</taxon>
        <taxon>Didymosphaeria</taxon>
    </lineage>
</organism>
<accession>A0A9W8XTH3</accession>
<feature type="repeat" description="WD" evidence="1">
    <location>
        <begin position="278"/>
        <end position="308"/>
    </location>
</feature>
<evidence type="ECO:0000313" key="3">
    <source>
        <dbReference type="EMBL" id="KAJ4358376.1"/>
    </source>
</evidence>
<gene>
    <name evidence="3" type="ORF">N0V89_002958</name>
</gene>
<dbReference type="CDD" id="cd12148">
    <property type="entry name" value="fungal_TF_MHR"/>
    <property type="match status" value="1"/>
</dbReference>
<evidence type="ECO:0000313" key="4">
    <source>
        <dbReference type="Proteomes" id="UP001140513"/>
    </source>
</evidence>
<dbReference type="Proteomes" id="UP001140513">
    <property type="component" value="Unassembled WGS sequence"/>
</dbReference>